<evidence type="ECO:0000259" key="1">
    <source>
        <dbReference type="PROSITE" id="PS51725"/>
    </source>
</evidence>
<dbReference type="InterPro" id="IPR050404">
    <property type="entry name" value="Heme-degrading_MO"/>
</dbReference>
<dbReference type="Pfam" id="PF03992">
    <property type="entry name" value="ABM"/>
    <property type="match status" value="1"/>
</dbReference>
<dbReference type="PROSITE" id="PS51725">
    <property type="entry name" value="ABM"/>
    <property type="match status" value="1"/>
</dbReference>
<dbReference type="InterPro" id="IPR007138">
    <property type="entry name" value="ABM_dom"/>
</dbReference>
<organism evidence="2">
    <name type="scientific">marine metagenome</name>
    <dbReference type="NCBI Taxonomy" id="408172"/>
    <lineage>
        <taxon>unclassified sequences</taxon>
        <taxon>metagenomes</taxon>
        <taxon>ecological metagenomes</taxon>
    </lineage>
</organism>
<dbReference type="PANTHER" id="PTHR34474:SF4">
    <property type="entry name" value="HEME OXYGENASE (STAPHYLOBILIN-PRODUCING) 1"/>
    <property type="match status" value="1"/>
</dbReference>
<sequence length="103" mass="12059">MYVATNRIRVKKGFGKDMEELFRSRGEVAKEPGFIDFELWQQEGVDEHEEYLVVSRWESEEHHNQWTRSDSFKAAHSGPPTDYIMGRGEFSSYQIRLAYPAGK</sequence>
<dbReference type="Gene3D" id="3.30.70.100">
    <property type="match status" value="1"/>
</dbReference>
<accession>A0A382EU76</accession>
<dbReference type="PANTHER" id="PTHR34474">
    <property type="entry name" value="SIGNAL TRANSDUCTION PROTEIN TRAP"/>
    <property type="match status" value="1"/>
</dbReference>
<proteinExistence type="predicted"/>
<dbReference type="InterPro" id="IPR011008">
    <property type="entry name" value="Dimeric_a/b-barrel"/>
</dbReference>
<dbReference type="EMBL" id="UINC01046026">
    <property type="protein sequence ID" value="SVB53511.1"/>
    <property type="molecule type" value="Genomic_DNA"/>
</dbReference>
<dbReference type="AlphaFoldDB" id="A0A382EU76"/>
<name>A0A382EU76_9ZZZZ</name>
<protein>
    <recommendedName>
        <fullName evidence="1">ABM domain-containing protein</fullName>
    </recommendedName>
</protein>
<feature type="domain" description="ABM" evidence="1">
    <location>
        <begin position="2"/>
        <end position="90"/>
    </location>
</feature>
<dbReference type="SUPFAM" id="SSF54909">
    <property type="entry name" value="Dimeric alpha+beta barrel"/>
    <property type="match status" value="1"/>
</dbReference>
<gene>
    <name evidence="2" type="ORF">METZ01_LOCUS206365</name>
</gene>
<reference evidence="2" key="1">
    <citation type="submission" date="2018-05" db="EMBL/GenBank/DDBJ databases">
        <authorList>
            <person name="Lanie J.A."/>
            <person name="Ng W.-L."/>
            <person name="Kazmierczak K.M."/>
            <person name="Andrzejewski T.M."/>
            <person name="Davidsen T.M."/>
            <person name="Wayne K.J."/>
            <person name="Tettelin H."/>
            <person name="Glass J.I."/>
            <person name="Rusch D."/>
            <person name="Podicherti R."/>
            <person name="Tsui H.-C.T."/>
            <person name="Winkler M.E."/>
        </authorList>
    </citation>
    <scope>NUCLEOTIDE SEQUENCE</scope>
</reference>
<evidence type="ECO:0000313" key="2">
    <source>
        <dbReference type="EMBL" id="SVB53511.1"/>
    </source>
</evidence>